<reference evidence="2" key="1">
    <citation type="journal article" date="2019" name="bioRxiv">
        <title>The Genome of the Zebra Mussel, Dreissena polymorpha: A Resource for Invasive Species Research.</title>
        <authorList>
            <person name="McCartney M.A."/>
            <person name="Auch B."/>
            <person name="Kono T."/>
            <person name="Mallez S."/>
            <person name="Zhang Y."/>
            <person name="Obille A."/>
            <person name="Becker A."/>
            <person name="Abrahante J.E."/>
            <person name="Garbe J."/>
            <person name="Badalamenti J.P."/>
            <person name="Herman A."/>
            <person name="Mangelson H."/>
            <person name="Liachko I."/>
            <person name="Sullivan S."/>
            <person name="Sone E.D."/>
            <person name="Koren S."/>
            <person name="Silverstein K.A.T."/>
            <person name="Beckman K.B."/>
            <person name="Gohl D.M."/>
        </authorList>
    </citation>
    <scope>NUCLEOTIDE SEQUENCE</scope>
    <source>
        <strain evidence="2">Duluth1</strain>
        <tissue evidence="2">Whole animal</tissue>
    </source>
</reference>
<dbReference type="AlphaFoldDB" id="A0A9D4EWS8"/>
<gene>
    <name evidence="2" type="ORF">DPMN_165789</name>
</gene>
<proteinExistence type="predicted"/>
<evidence type="ECO:0000313" key="2">
    <source>
        <dbReference type="EMBL" id="KAH3787662.1"/>
    </source>
</evidence>
<keyword evidence="3" id="KW-1185">Reference proteome</keyword>
<evidence type="ECO:0000313" key="3">
    <source>
        <dbReference type="Proteomes" id="UP000828390"/>
    </source>
</evidence>
<accession>A0A9D4EWS8</accession>
<reference evidence="2" key="2">
    <citation type="submission" date="2020-11" db="EMBL/GenBank/DDBJ databases">
        <authorList>
            <person name="McCartney M.A."/>
            <person name="Auch B."/>
            <person name="Kono T."/>
            <person name="Mallez S."/>
            <person name="Becker A."/>
            <person name="Gohl D.M."/>
            <person name="Silverstein K.A.T."/>
            <person name="Koren S."/>
            <person name="Bechman K.B."/>
            <person name="Herman A."/>
            <person name="Abrahante J.E."/>
            <person name="Garbe J."/>
        </authorList>
    </citation>
    <scope>NUCLEOTIDE SEQUENCE</scope>
    <source>
        <strain evidence="2">Duluth1</strain>
        <tissue evidence="2">Whole animal</tissue>
    </source>
</reference>
<dbReference type="Proteomes" id="UP000828390">
    <property type="component" value="Unassembled WGS sequence"/>
</dbReference>
<sequence length="73" mass="8085">MAAKGPVKSRSRSVPAPDTNGNTKYRQNADNARTKRRVSTGPIPTRMPKYNKGYHAVLAMIKDLKVRACELSN</sequence>
<comment type="caution">
    <text evidence="2">The sequence shown here is derived from an EMBL/GenBank/DDBJ whole genome shotgun (WGS) entry which is preliminary data.</text>
</comment>
<name>A0A9D4EWS8_DREPO</name>
<protein>
    <submittedName>
        <fullName evidence="2">Uncharacterized protein</fullName>
    </submittedName>
</protein>
<feature type="region of interest" description="Disordered" evidence="1">
    <location>
        <begin position="1"/>
        <end position="49"/>
    </location>
</feature>
<evidence type="ECO:0000256" key="1">
    <source>
        <dbReference type="SAM" id="MobiDB-lite"/>
    </source>
</evidence>
<organism evidence="2 3">
    <name type="scientific">Dreissena polymorpha</name>
    <name type="common">Zebra mussel</name>
    <name type="synonym">Mytilus polymorpha</name>
    <dbReference type="NCBI Taxonomy" id="45954"/>
    <lineage>
        <taxon>Eukaryota</taxon>
        <taxon>Metazoa</taxon>
        <taxon>Spiralia</taxon>
        <taxon>Lophotrochozoa</taxon>
        <taxon>Mollusca</taxon>
        <taxon>Bivalvia</taxon>
        <taxon>Autobranchia</taxon>
        <taxon>Heteroconchia</taxon>
        <taxon>Euheterodonta</taxon>
        <taxon>Imparidentia</taxon>
        <taxon>Neoheterodontei</taxon>
        <taxon>Myida</taxon>
        <taxon>Dreissenoidea</taxon>
        <taxon>Dreissenidae</taxon>
        <taxon>Dreissena</taxon>
    </lineage>
</organism>
<dbReference type="EMBL" id="JAIWYP010000008">
    <property type="protein sequence ID" value="KAH3787662.1"/>
    <property type="molecule type" value="Genomic_DNA"/>
</dbReference>
<feature type="compositionally biased region" description="Polar residues" evidence="1">
    <location>
        <begin position="19"/>
        <end position="31"/>
    </location>
</feature>